<dbReference type="GO" id="GO:0005975">
    <property type="term" value="P:carbohydrate metabolic process"/>
    <property type="evidence" value="ECO:0007669"/>
    <property type="project" value="InterPro"/>
</dbReference>
<evidence type="ECO:0000313" key="6">
    <source>
        <dbReference type="EMBL" id="KAK6945235.1"/>
    </source>
</evidence>
<comment type="similarity">
    <text evidence="1 4">Belongs to the glycosyl hydrolase 17 family.</text>
</comment>
<evidence type="ECO:0000256" key="1">
    <source>
        <dbReference type="ARBA" id="ARBA00008773"/>
    </source>
</evidence>
<dbReference type="GO" id="GO:0004553">
    <property type="term" value="F:hydrolase activity, hydrolyzing O-glycosyl compounds"/>
    <property type="evidence" value="ECO:0007669"/>
    <property type="project" value="InterPro"/>
</dbReference>
<protein>
    <submittedName>
        <fullName evidence="6">Glycoside hydrolase family 17</fullName>
    </submittedName>
</protein>
<proteinExistence type="inferred from homology"/>
<evidence type="ECO:0000256" key="2">
    <source>
        <dbReference type="ARBA" id="ARBA00022801"/>
    </source>
</evidence>
<dbReference type="InterPro" id="IPR044965">
    <property type="entry name" value="Glyco_hydro_17_plant"/>
</dbReference>
<keyword evidence="2 6" id="KW-0378">Hydrolase</keyword>
<dbReference type="InterPro" id="IPR017853">
    <property type="entry name" value="GH"/>
</dbReference>
<gene>
    <name evidence="6" type="ORF">RJ641_026337</name>
</gene>
<accession>A0AAN8W4K3</accession>
<dbReference type="PANTHER" id="PTHR32227">
    <property type="entry name" value="GLUCAN ENDO-1,3-BETA-GLUCOSIDASE BG1-RELATED-RELATED"/>
    <property type="match status" value="1"/>
</dbReference>
<comment type="caution">
    <text evidence="6">The sequence shown here is derived from an EMBL/GenBank/DDBJ whole genome shotgun (WGS) entry which is preliminary data.</text>
</comment>
<reference evidence="6 7" key="1">
    <citation type="submission" date="2023-12" db="EMBL/GenBank/DDBJ databases">
        <title>A high-quality genome assembly for Dillenia turbinata (Dilleniales).</title>
        <authorList>
            <person name="Chanderbali A."/>
        </authorList>
    </citation>
    <scope>NUCLEOTIDE SEQUENCE [LARGE SCALE GENOMIC DNA]</scope>
    <source>
        <strain evidence="6">LSX21</strain>
        <tissue evidence="6">Leaf</tissue>
    </source>
</reference>
<dbReference type="AlphaFoldDB" id="A0AAN8W4K3"/>
<dbReference type="InterPro" id="IPR000490">
    <property type="entry name" value="Glyco_hydro_17"/>
</dbReference>
<dbReference type="Proteomes" id="UP001370490">
    <property type="component" value="Unassembled WGS sequence"/>
</dbReference>
<dbReference type="EMBL" id="JBAMMX010000003">
    <property type="protein sequence ID" value="KAK6945235.1"/>
    <property type="molecule type" value="Genomic_DNA"/>
</dbReference>
<sequence>MAVDDFFNDCKVTATKAIDYNSKQKSSNGYSKIKHMVTDLGSRISNFMSDFDNSSIISLPFNTHPSCYSSPSSPSSEEALNPNLFEEEEILKKMKSCTIFEQKAAVILLRKLTKNREETRFGEVGSHGELGLVNYGGGLAVDLDPGELRGDAFWVNSRWVEVQGGLAKEARLKKLHSASPFLVIALFLQESNSNSNGLPQVISLGNILKFLKERGHPLLVNVHPSKCYIAKSNADGQFLNFALFKPSTYLIVDKTLVHSNLFDATLDSLHASVEKANKDAPSEPELVIFETGWPSEGSGAASSVAIARTFITKITEKLERGTLHVSVEKANKDAPFEPELVIFETGWPSEGSGAAFSVAIARTFITKITEKLEKDTPMSGVPISVHITSLDDEKLKNTNNEEDKNSVLSETDGKAK</sequence>
<evidence type="ECO:0000256" key="3">
    <source>
        <dbReference type="ARBA" id="ARBA00023295"/>
    </source>
</evidence>
<dbReference type="SUPFAM" id="SSF51445">
    <property type="entry name" value="(Trans)glycosidases"/>
    <property type="match status" value="2"/>
</dbReference>
<dbReference type="Gene3D" id="3.20.20.80">
    <property type="entry name" value="Glycosidases"/>
    <property type="match status" value="2"/>
</dbReference>
<keyword evidence="3" id="KW-0326">Glycosidase</keyword>
<evidence type="ECO:0000313" key="7">
    <source>
        <dbReference type="Proteomes" id="UP001370490"/>
    </source>
</evidence>
<dbReference type="Pfam" id="PF00332">
    <property type="entry name" value="Glyco_hydro_17"/>
    <property type="match status" value="1"/>
</dbReference>
<feature type="region of interest" description="Disordered" evidence="5">
    <location>
        <begin position="391"/>
        <end position="416"/>
    </location>
</feature>
<name>A0AAN8W4K3_9MAGN</name>
<evidence type="ECO:0000256" key="4">
    <source>
        <dbReference type="RuleBase" id="RU004335"/>
    </source>
</evidence>
<evidence type="ECO:0000256" key="5">
    <source>
        <dbReference type="SAM" id="MobiDB-lite"/>
    </source>
</evidence>
<keyword evidence="7" id="KW-1185">Reference proteome</keyword>
<organism evidence="6 7">
    <name type="scientific">Dillenia turbinata</name>
    <dbReference type="NCBI Taxonomy" id="194707"/>
    <lineage>
        <taxon>Eukaryota</taxon>
        <taxon>Viridiplantae</taxon>
        <taxon>Streptophyta</taxon>
        <taxon>Embryophyta</taxon>
        <taxon>Tracheophyta</taxon>
        <taxon>Spermatophyta</taxon>
        <taxon>Magnoliopsida</taxon>
        <taxon>eudicotyledons</taxon>
        <taxon>Gunneridae</taxon>
        <taxon>Pentapetalae</taxon>
        <taxon>Dilleniales</taxon>
        <taxon>Dilleniaceae</taxon>
        <taxon>Dillenia</taxon>
    </lineage>
</organism>